<comment type="caution">
    <text evidence="7">The sequence shown here is derived from an EMBL/GenBank/DDBJ whole genome shotgun (WGS) entry which is preliminary data.</text>
</comment>
<evidence type="ECO:0000256" key="1">
    <source>
        <dbReference type="ARBA" id="ARBA00004141"/>
    </source>
</evidence>
<comment type="subcellular location">
    <subcellularLocation>
        <location evidence="1">Membrane</location>
        <topology evidence="1">Multi-pass membrane protein</topology>
    </subcellularLocation>
</comment>
<feature type="transmembrane region" description="Helical" evidence="6">
    <location>
        <begin position="127"/>
        <end position="146"/>
    </location>
</feature>
<dbReference type="RefSeq" id="WP_248210375.1">
    <property type="nucleotide sequence ID" value="NZ_JALNMH010000011.1"/>
</dbReference>
<feature type="transmembrane region" description="Helical" evidence="6">
    <location>
        <begin position="41"/>
        <end position="61"/>
    </location>
</feature>
<evidence type="ECO:0000313" key="7">
    <source>
        <dbReference type="EMBL" id="MCK7594756.1"/>
    </source>
</evidence>
<dbReference type="InterPro" id="IPR004307">
    <property type="entry name" value="TspO_MBR"/>
</dbReference>
<dbReference type="PIRSF" id="PIRSF005859">
    <property type="entry name" value="PBR"/>
    <property type="match status" value="1"/>
</dbReference>
<name>A0ABT0GJP3_9GAMM</name>
<protein>
    <submittedName>
        <fullName evidence="7">Tryptophan-rich sensory protein</fullName>
    </submittedName>
</protein>
<dbReference type="PANTHER" id="PTHR10057">
    <property type="entry name" value="PERIPHERAL-TYPE BENZODIAZEPINE RECEPTOR"/>
    <property type="match status" value="1"/>
</dbReference>
<evidence type="ECO:0000256" key="4">
    <source>
        <dbReference type="ARBA" id="ARBA00022989"/>
    </source>
</evidence>
<accession>A0ABT0GJP3</accession>
<dbReference type="EMBL" id="JALNMH010000011">
    <property type="protein sequence ID" value="MCK7594756.1"/>
    <property type="molecule type" value="Genomic_DNA"/>
</dbReference>
<organism evidence="7 8">
    <name type="scientific">Pseudomarimonas salicorniae</name>
    <dbReference type="NCBI Taxonomy" id="2933270"/>
    <lineage>
        <taxon>Bacteria</taxon>
        <taxon>Pseudomonadati</taxon>
        <taxon>Pseudomonadota</taxon>
        <taxon>Gammaproteobacteria</taxon>
        <taxon>Lysobacterales</taxon>
        <taxon>Lysobacteraceae</taxon>
        <taxon>Pseudomarimonas</taxon>
    </lineage>
</organism>
<proteinExistence type="inferred from homology"/>
<keyword evidence="3 6" id="KW-0812">Transmembrane</keyword>
<dbReference type="CDD" id="cd15904">
    <property type="entry name" value="TSPO_MBR"/>
    <property type="match status" value="1"/>
</dbReference>
<dbReference type="Proteomes" id="UP001431449">
    <property type="component" value="Unassembled WGS sequence"/>
</dbReference>
<feature type="transmembrane region" description="Helical" evidence="6">
    <location>
        <begin position="97"/>
        <end position="115"/>
    </location>
</feature>
<dbReference type="PANTHER" id="PTHR10057:SF0">
    <property type="entry name" value="TRANSLOCATOR PROTEIN"/>
    <property type="match status" value="1"/>
</dbReference>
<sequence length="148" mass="16546">MLALAGFLALSFAAALGGALFPPDEDYARLVRPSFAPPGWLFGPVWTLLYVMMAVAAWRVWSKTGAWSAPLRAWYLQLTLNAAWTPLFFGLGWRGVALLEMAVLWALILATALRFRPHSGLAFGLMLPYLAWVSFAWVLNGAFWWLNR</sequence>
<keyword evidence="8" id="KW-1185">Reference proteome</keyword>
<evidence type="ECO:0000256" key="6">
    <source>
        <dbReference type="SAM" id="Phobius"/>
    </source>
</evidence>
<evidence type="ECO:0000256" key="2">
    <source>
        <dbReference type="ARBA" id="ARBA00007524"/>
    </source>
</evidence>
<comment type="similarity">
    <text evidence="2">Belongs to the TspO/BZRP family.</text>
</comment>
<keyword evidence="4 6" id="KW-1133">Transmembrane helix</keyword>
<dbReference type="Pfam" id="PF03073">
    <property type="entry name" value="TspO_MBR"/>
    <property type="match status" value="1"/>
</dbReference>
<reference evidence="7" key="1">
    <citation type="submission" date="2022-04" db="EMBL/GenBank/DDBJ databases">
        <title>Lysobacter sp. CAU 1642 isolated from sea sand.</title>
        <authorList>
            <person name="Kim W."/>
        </authorList>
    </citation>
    <scope>NUCLEOTIDE SEQUENCE</scope>
    <source>
        <strain evidence="7">CAU 1642</strain>
    </source>
</reference>
<dbReference type="Gene3D" id="1.20.1260.100">
    <property type="entry name" value="TspO/MBR protein"/>
    <property type="match status" value="1"/>
</dbReference>
<keyword evidence="5 6" id="KW-0472">Membrane</keyword>
<dbReference type="InterPro" id="IPR038330">
    <property type="entry name" value="TspO/MBR-related_sf"/>
</dbReference>
<evidence type="ECO:0000256" key="5">
    <source>
        <dbReference type="ARBA" id="ARBA00023136"/>
    </source>
</evidence>
<evidence type="ECO:0000256" key="3">
    <source>
        <dbReference type="ARBA" id="ARBA00022692"/>
    </source>
</evidence>
<evidence type="ECO:0000313" key="8">
    <source>
        <dbReference type="Proteomes" id="UP001431449"/>
    </source>
</evidence>
<gene>
    <name evidence="7" type="ORF">M0G41_13870</name>
</gene>